<dbReference type="AlphaFoldDB" id="A0AAV7K5Z4"/>
<organism evidence="1 3">
    <name type="scientific">Oopsacas minuta</name>
    <dbReference type="NCBI Taxonomy" id="111878"/>
    <lineage>
        <taxon>Eukaryota</taxon>
        <taxon>Metazoa</taxon>
        <taxon>Porifera</taxon>
        <taxon>Hexactinellida</taxon>
        <taxon>Hexasterophora</taxon>
        <taxon>Lyssacinosida</taxon>
        <taxon>Leucopsacidae</taxon>
        <taxon>Oopsacas</taxon>
    </lineage>
</organism>
<evidence type="ECO:0000313" key="1">
    <source>
        <dbReference type="EMBL" id="KAI6656199.1"/>
    </source>
</evidence>
<name>A0AAV7K5Z4_9METZ</name>
<reference evidence="1" key="1">
    <citation type="submission" date="2022-02" db="EMBL/GenBank/DDBJ databases">
        <authorList>
            <person name="Santini S."/>
            <person name="Jourda C."/>
            <person name="Belahbib H."/>
            <person name="Rocher C."/>
            <person name="Selva M."/>
            <person name="Borchiellini C."/>
            <person name="Renard E."/>
        </authorList>
    </citation>
    <scope>NUCLEOTIDE SEQUENCE</scope>
    <source>
        <strain evidence="1">SPO-2</strain>
    </source>
</reference>
<dbReference type="Proteomes" id="UP001165289">
    <property type="component" value="Unassembled WGS sequence"/>
</dbReference>
<dbReference type="EMBL" id="JAKMXF010000155">
    <property type="protein sequence ID" value="KAI6656204.1"/>
    <property type="molecule type" value="Genomic_DNA"/>
</dbReference>
<comment type="caution">
    <text evidence="1">The sequence shown here is derived from an EMBL/GenBank/DDBJ whole genome shotgun (WGS) entry which is preliminary data.</text>
</comment>
<accession>A0AAV7K5Z4</accession>
<gene>
    <name evidence="1" type="ORF">LOD99_1532</name>
    <name evidence="2" type="ORF">LOD99_1537</name>
</gene>
<dbReference type="EMBL" id="JAKMXF010000155">
    <property type="protein sequence ID" value="KAI6656199.1"/>
    <property type="molecule type" value="Genomic_DNA"/>
</dbReference>
<proteinExistence type="predicted"/>
<evidence type="ECO:0000313" key="3">
    <source>
        <dbReference type="Proteomes" id="UP001165289"/>
    </source>
</evidence>
<sequence length="148" mass="16928">MLGLMKQFVKALNKDGTCFNYLCSVYRGLSSEKLKAGIVNVPQIRKLIEDEGFASHMAGVELPHDTPLSMFHLEGFPENPGELSEEQSERFHQDIRTMEEQYQGRRDAHMWLITAGALCVIAPKNLTRGIRIRERSFMIDEYSDHIIS</sequence>
<evidence type="ECO:0000313" key="2">
    <source>
        <dbReference type="EMBL" id="KAI6656204.1"/>
    </source>
</evidence>
<keyword evidence="3" id="KW-1185">Reference proteome</keyword>
<reference evidence="1 3" key="2">
    <citation type="journal article" date="2023" name="BMC Biol.">
        <title>The compact genome of the sponge Oopsacas minuta (Hexactinellida) is lacking key metazoan core genes.</title>
        <authorList>
            <person name="Santini S."/>
            <person name="Schenkelaars Q."/>
            <person name="Jourda C."/>
            <person name="Duchesne M."/>
            <person name="Belahbib H."/>
            <person name="Rocher C."/>
            <person name="Selva M."/>
            <person name="Riesgo A."/>
            <person name="Vervoort M."/>
            <person name="Leys S.P."/>
            <person name="Kodjabachian L."/>
            <person name="Le Bivic A."/>
            <person name="Borchiellini C."/>
            <person name="Claverie J.M."/>
            <person name="Renard E."/>
        </authorList>
    </citation>
    <scope>NUCLEOTIDE SEQUENCE [LARGE SCALE GENOMIC DNA]</scope>
    <source>
        <strain evidence="1">SPO-2</strain>
    </source>
</reference>
<protein>
    <submittedName>
        <fullName evidence="1">Uncharacterized protein</fullName>
    </submittedName>
</protein>
<dbReference type="PANTHER" id="PTHR46114:SF1">
    <property type="entry name" value="ZAD DOMAIN-CONTAINING PROTEIN"/>
    <property type="match status" value="1"/>
</dbReference>
<dbReference type="PANTHER" id="PTHR46114">
    <property type="entry name" value="APPLE DOMAIN-CONTAINING PROTEIN"/>
    <property type="match status" value="1"/>
</dbReference>